<dbReference type="PANTHER" id="PTHR43081">
    <property type="entry name" value="ADENYLATE CYCLASE, TERMINAL-DIFFERENTIATION SPECIFIC-RELATED"/>
    <property type="match status" value="1"/>
</dbReference>
<proteinExistence type="predicted"/>
<dbReference type="CDD" id="cd07302">
    <property type="entry name" value="CHD"/>
    <property type="match status" value="1"/>
</dbReference>
<gene>
    <name evidence="2" type="ORF">AB2B41_14780</name>
</gene>
<comment type="caution">
    <text evidence="2">The sequence shown here is derived from an EMBL/GenBank/DDBJ whole genome shotgun (WGS) entry which is preliminary data.</text>
</comment>
<dbReference type="Proteomes" id="UP001556098">
    <property type="component" value="Unassembled WGS sequence"/>
</dbReference>
<feature type="domain" description="Guanylate cyclase" evidence="1">
    <location>
        <begin position="235"/>
        <end position="366"/>
    </location>
</feature>
<keyword evidence="3" id="KW-1185">Reference proteome</keyword>
<dbReference type="InterPro" id="IPR029787">
    <property type="entry name" value="Nucleotide_cyclase"/>
</dbReference>
<dbReference type="PANTHER" id="PTHR43081:SF11">
    <property type="entry name" value="BLR2264 PROTEIN"/>
    <property type="match status" value="1"/>
</dbReference>
<dbReference type="RefSeq" id="WP_367878580.1">
    <property type="nucleotide sequence ID" value="NZ_JBFNXX010000011.1"/>
</dbReference>
<dbReference type="EMBL" id="JBFNXX010000011">
    <property type="protein sequence ID" value="MEW9920877.1"/>
    <property type="molecule type" value="Genomic_DNA"/>
</dbReference>
<sequence>MAAPTLGKFEMTAALSDLTGWLIQQGLENTPIDAWLEQMCHRINDAGIPITRVNLSTRAHHPEIGAVAFRWHRDQESEQFEYRRSVDSNDVVEEYRRSPLYHLMMSHSSELRQRLDVPDPELDFPIFEELRERGATDYYAAKRFFLHKNQDRPSDPFALEEGMTISMVTDVPGGFTEAQLDGLRALLAPISLTLKSGANRKMAEDITAAYLGTDASRRVLSGDIMRGSSETISAVIWYFDLRGFTSLSETLGAEAIIGLLNDYFALAVDVVEEYGGNVLKFMGDGMLAIFDLKDVPEARLKAIEAACALREAFAEMNRTREKGGHPTTGFTLGLHAGDVLYGNIGGKTRLDFTVIGPAVNTTARILGMSGPVGQDIVISSAVARPLLDSRPDLVSLGAYRLRGVKDRQELFTLD</sequence>
<dbReference type="InterPro" id="IPR050697">
    <property type="entry name" value="Adenylyl/Guanylyl_Cyclase_3/4"/>
</dbReference>
<dbReference type="Gene3D" id="3.30.70.1230">
    <property type="entry name" value="Nucleotide cyclase"/>
    <property type="match status" value="1"/>
</dbReference>
<dbReference type="Pfam" id="PF00211">
    <property type="entry name" value="Guanylate_cyc"/>
    <property type="match status" value="1"/>
</dbReference>
<evidence type="ECO:0000313" key="3">
    <source>
        <dbReference type="Proteomes" id="UP001556098"/>
    </source>
</evidence>
<reference evidence="2 3" key="1">
    <citation type="submission" date="2024-07" db="EMBL/GenBank/DDBJ databases">
        <title>Marimonas sp.nov., isolated from tidal-flat sediment.</title>
        <authorList>
            <person name="Jayan J.N."/>
            <person name="Lee S.S."/>
        </authorList>
    </citation>
    <scope>NUCLEOTIDE SEQUENCE [LARGE SCALE GENOMIC DNA]</scope>
    <source>
        <strain evidence="2 3">MJW-29</strain>
    </source>
</reference>
<accession>A0ABV3RPH6</accession>
<name>A0ABV3RPH6_9RHOB</name>
<evidence type="ECO:0000259" key="1">
    <source>
        <dbReference type="PROSITE" id="PS50125"/>
    </source>
</evidence>
<organism evidence="2 3">
    <name type="scientific">Sulfitobacter sediminis</name>
    <dbReference type="NCBI Taxonomy" id="3234186"/>
    <lineage>
        <taxon>Bacteria</taxon>
        <taxon>Pseudomonadati</taxon>
        <taxon>Pseudomonadota</taxon>
        <taxon>Alphaproteobacteria</taxon>
        <taxon>Rhodobacterales</taxon>
        <taxon>Roseobacteraceae</taxon>
        <taxon>Sulfitobacter</taxon>
    </lineage>
</organism>
<dbReference type="SMART" id="SM00044">
    <property type="entry name" value="CYCc"/>
    <property type="match status" value="1"/>
</dbReference>
<protein>
    <submittedName>
        <fullName evidence="2">Adenylate/guanylate cyclase domain-containing protein</fullName>
    </submittedName>
</protein>
<evidence type="ECO:0000313" key="2">
    <source>
        <dbReference type="EMBL" id="MEW9920877.1"/>
    </source>
</evidence>
<dbReference type="InterPro" id="IPR001054">
    <property type="entry name" value="A/G_cyclase"/>
</dbReference>
<dbReference type="SUPFAM" id="SSF55073">
    <property type="entry name" value="Nucleotide cyclase"/>
    <property type="match status" value="1"/>
</dbReference>
<dbReference type="PROSITE" id="PS50125">
    <property type="entry name" value="GUANYLATE_CYCLASE_2"/>
    <property type="match status" value="1"/>
</dbReference>